<keyword evidence="1" id="KW-1133">Transmembrane helix</keyword>
<feature type="transmembrane region" description="Helical" evidence="1">
    <location>
        <begin position="305"/>
        <end position="324"/>
    </location>
</feature>
<sequence length="361" mass="39116">MHKRGLKMNREIWKIAFAYTGVIVGAGFSTGQEILQFFTNHGLYSYAAILLSGLMVLFIGRQATKFGYRIQADSHKAPIFTMFGKVTGTIIDYLFVFFLYGIAVIMFAGAGSAFNESFGLPTWLGTLIMVCFIVITLMLDFDKIVAALGVVTPFLIAVVVIIAMLNIFNPQVPLDTVDALADASRTPSGVWFLDGAMYAGFTLATAFSFLSIMGANASSHKAAARGGLLGGVVITVLMLLINAALISNMDVVNDIALPTLALAANIHPALQLTLAIVMLLVIYNTGVGVLYPFLKRYSEPYTKKYYTILIIAAVVGYFLSFVGFVELVGIVYPAFGILGLLIGLGLTSRWFMNKSSRKELL</sequence>
<gene>
    <name evidence="2" type="ORF">SAMN02745189_01519</name>
</gene>
<feature type="transmembrane region" description="Helical" evidence="1">
    <location>
        <begin position="227"/>
        <end position="249"/>
    </location>
</feature>
<feature type="transmembrane region" description="Helical" evidence="1">
    <location>
        <begin position="43"/>
        <end position="60"/>
    </location>
</feature>
<feature type="transmembrane region" description="Helical" evidence="1">
    <location>
        <begin position="90"/>
        <end position="114"/>
    </location>
</feature>
<dbReference type="PANTHER" id="PTHR37814:SF1">
    <property type="entry name" value="MEMBRANE PROTEIN"/>
    <property type="match status" value="1"/>
</dbReference>
<evidence type="ECO:0000313" key="3">
    <source>
        <dbReference type="Proteomes" id="UP000184206"/>
    </source>
</evidence>
<dbReference type="STRING" id="1123231.SAMN02745189_01519"/>
<feature type="transmembrane region" description="Helical" evidence="1">
    <location>
        <begin position="195"/>
        <end position="215"/>
    </location>
</feature>
<evidence type="ECO:0000313" key="2">
    <source>
        <dbReference type="EMBL" id="SHM08878.1"/>
    </source>
</evidence>
<dbReference type="PANTHER" id="PTHR37814">
    <property type="entry name" value="CONSERVED MEMBRANE PROTEIN"/>
    <property type="match status" value="1"/>
</dbReference>
<reference evidence="2 3" key="1">
    <citation type="submission" date="2016-11" db="EMBL/GenBank/DDBJ databases">
        <authorList>
            <person name="Jaros S."/>
            <person name="Januszkiewicz K."/>
            <person name="Wedrychowicz H."/>
        </authorList>
    </citation>
    <scope>NUCLEOTIDE SEQUENCE [LARGE SCALE GENOMIC DNA]</scope>
    <source>
        <strain evidence="2 3">DSM 16010</strain>
    </source>
</reference>
<dbReference type="InterPro" id="IPR038728">
    <property type="entry name" value="YkvI-like"/>
</dbReference>
<feature type="transmembrane region" description="Helical" evidence="1">
    <location>
        <begin position="146"/>
        <end position="168"/>
    </location>
</feature>
<proteinExistence type="predicted"/>
<dbReference type="AlphaFoldDB" id="A0A1M7FYH7"/>
<evidence type="ECO:0000256" key="1">
    <source>
        <dbReference type="SAM" id="Phobius"/>
    </source>
</evidence>
<feature type="transmembrane region" description="Helical" evidence="1">
    <location>
        <begin position="269"/>
        <end position="293"/>
    </location>
</feature>
<keyword evidence="1" id="KW-0472">Membrane</keyword>
<feature type="transmembrane region" description="Helical" evidence="1">
    <location>
        <begin position="120"/>
        <end position="139"/>
    </location>
</feature>
<protein>
    <submittedName>
        <fullName evidence="2">Uncharacterized membrane protein YkvI</fullName>
    </submittedName>
</protein>
<dbReference type="EMBL" id="FRCF01000005">
    <property type="protein sequence ID" value="SHM08878.1"/>
    <property type="molecule type" value="Genomic_DNA"/>
</dbReference>
<organism evidence="2 3">
    <name type="scientific">Lacicoccus alkaliphilus DSM 16010</name>
    <dbReference type="NCBI Taxonomy" id="1123231"/>
    <lineage>
        <taxon>Bacteria</taxon>
        <taxon>Bacillati</taxon>
        <taxon>Bacillota</taxon>
        <taxon>Bacilli</taxon>
        <taxon>Bacillales</taxon>
        <taxon>Salinicoccaceae</taxon>
        <taxon>Lacicoccus</taxon>
    </lineage>
</organism>
<feature type="transmembrane region" description="Helical" evidence="1">
    <location>
        <begin position="330"/>
        <end position="352"/>
    </location>
</feature>
<keyword evidence="3" id="KW-1185">Reference proteome</keyword>
<keyword evidence="1" id="KW-0812">Transmembrane</keyword>
<feature type="transmembrane region" description="Helical" evidence="1">
    <location>
        <begin position="12"/>
        <end position="31"/>
    </location>
</feature>
<accession>A0A1M7FYH7</accession>
<name>A0A1M7FYH7_9BACL</name>
<dbReference type="Proteomes" id="UP000184206">
    <property type="component" value="Unassembled WGS sequence"/>
</dbReference>